<dbReference type="SUPFAM" id="SSF55729">
    <property type="entry name" value="Acyl-CoA N-acyltransferases (Nat)"/>
    <property type="match status" value="1"/>
</dbReference>
<dbReference type="RefSeq" id="WP_055059150.1">
    <property type="nucleotide sequence ID" value="NZ_CZBP01000001.1"/>
</dbReference>
<organism evidence="1 2">
    <name type="scientific">Blautia obeum</name>
    <dbReference type="NCBI Taxonomy" id="40520"/>
    <lineage>
        <taxon>Bacteria</taxon>
        <taxon>Bacillati</taxon>
        <taxon>Bacillota</taxon>
        <taxon>Clostridia</taxon>
        <taxon>Lachnospirales</taxon>
        <taxon>Lachnospiraceae</taxon>
        <taxon>Blautia</taxon>
    </lineage>
</organism>
<evidence type="ECO:0000313" key="1">
    <source>
        <dbReference type="EMBL" id="CUP59749.1"/>
    </source>
</evidence>
<reference evidence="1 2" key="1">
    <citation type="submission" date="2015-09" db="EMBL/GenBank/DDBJ databases">
        <authorList>
            <consortium name="Pathogen Informatics"/>
        </authorList>
    </citation>
    <scope>NUCLEOTIDE SEQUENCE [LARGE SCALE GENOMIC DNA]</scope>
    <source>
        <strain evidence="1 2">2789STDY5834957</strain>
    </source>
</reference>
<proteinExistence type="predicted"/>
<accession>A0A174PPA7</accession>
<dbReference type="Gene3D" id="3.40.630.30">
    <property type="match status" value="1"/>
</dbReference>
<gene>
    <name evidence="1" type="ORF">ERS852569_00113</name>
</gene>
<dbReference type="EMBL" id="CZBP01000001">
    <property type="protein sequence ID" value="CUP59749.1"/>
    <property type="molecule type" value="Genomic_DNA"/>
</dbReference>
<name>A0A174PPA7_9FIRM</name>
<dbReference type="InterPro" id="IPR016181">
    <property type="entry name" value="Acyl_CoA_acyltransferase"/>
</dbReference>
<evidence type="ECO:0008006" key="3">
    <source>
        <dbReference type="Google" id="ProtNLM"/>
    </source>
</evidence>
<dbReference type="Proteomes" id="UP000095762">
    <property type="component" value="Unassembled WGS sequence"/>
</dbReference>
<sequence>MNEHPRLEDIFRQIKCPKEFQDTVDKILTVENRKIIAKEEKFCFFGTGRTNDFPSEVILFLIFQSKKYPRFCCMAQDYIILGFSADKRNVYKAELEHDFSTDKDKLEICSNYVTDGNERHGIGSVGLRMIVKLARMLGCKEINGRAESYLDRTKEGEERLRNFYKKNGFVFEENDIYFSMKL</sequence>
<protein>
    <recommendedName>
        <fullName evidence="3">GNAT family N-acetyltransferase</fullName>
    </recommendedName>
</protein>
<evidence type="ECO:0000313" key="2">
    <source>
        <dbReference type="Proteomes" id="UP000095762"/>
    </source>
</evidence>
<dbReference type="AlphaFoldDB" id="A0A174PPA7"/>